<proteinExistence type="predicted"/>
<reference evidence="1" key="1">
    <citation type="submission" date="2020-05" db="EMBL/GenBank/DDBJ databases">
        <title>Large-scale comparative analyses of tick genomes elucidate their genetic diversity and vector capacities.</title>
        <authorList>
            <person name="Jia N."/>
            <person name="Wang J."/>
            <person name="Shi W."/>
            <person name="Du L."/>
            <person name="Sun Y."/>
            <person name="Zhan W."/>
            <person name="Jiang J."/>
            <person name="Wang Q."/>
            <person name="Zhang B."/>
            <person name="Ji P."/>
            <person name="Sakyi L.B."/>
            <person name="Cui X."/>
            <person name="Yuan T."/>
            <person name="Jiang B."/>
            <person name="Yang W."/>
            <person name="Lam T.T.-Y."/>
            <person name="Chang Q."/>
            <person name="Ding S."/>
            <person name="Wang X."/>
            <person name="Zhu J."/>
            <person name="Ruan X."/>
            <person name="Zhao L."/>
            <person name="Wei J."/>
            <person name="Que T."/>
            <person name="Du C."/>
            <person name="Cheng J."/>
            <person name="Dai P."/>
            <person name="Han X."/>
            <person name="Huang E."/>
            <person name="Gao Y."/>
            <person name="Liu J."/>
            <person name="Shao H."/>
            <person name="Ye R."/>
            <person name="Li L."/>
            <person name="Wei W."/>
            <person name="Wang X."/>
            <person name="Wang C."/>
            <person name="Yang T."/>
            <person name="Huo Q."/>
            <person name="Li W."/>
            <person name="Guo W."/>
            <person name="Chen H."/>
            <person name="Zhou L."/>
            <person name="Ni X."/>
            <person name="Tian J."/>
            <person name="Zhou Y."/>
            <person name="Sheng Y."/>
            <person name="Liu T."/>
            <person name="Pan Y."/>
            <person name="Xia L."/>
            <person name="Li J."/>
            <person name="Zhao F."/>
            <person name="Cao W."/>
        </authorList>
    </citation>
    <scope>NUCLEOTIDE SEQUENCE</scope>
    <source>
        <strain evidence="1">Dsil-2018</strain>
    </source>
</reference>
<comment type="caution">
    <text evidence="1">The sequence shown here is derived from an EMBL/GenBank/DDBJ whole genome shotgun (WGS) entry which is preliminary data.</text>
</comment>
<organism evidence="1 2">
    <name type="scientific">Dermacentor silvarum</name>
    <name type="common">Tick</name>
    <dbReference type="NCBI Taxonomy" id="543639"/>
    <lineage>
        <taxon>Eukaryota</taxon>
        <taxon>Metazoa</taxon>
        <taxon>Ecdysozoa</taxon>
        <taxon>Arthropoda</taxon>
        <taxon>Chelicerata</taxon>
        <taxon>Arachnida</taxon>
        <taxon>Acari</taxon>
        <taxon>Parasitiformes</taxon>
        <taxon>Ixodida</taxon>
        <taxon>Ixodoidea</taxon>
        <taxon>Ixodidae</taxon>
        <taxon>Rhipicephalinae</taxon>
        <taxon>Dermacentor</taxon>
    </lineage>
</organism>
<gene>
    <name evidence="1" type="ORF">HPB49_014888</name>
</gene>
<name>A0ACB8CA08_DERSI</name>
<keyword evidence="2" id="KW-1185">Reference proteome</keyword>
<sequence>MNLPQHVTEMPSLGPKFVVKPKRSPPDLLVTVWQVARHASEQEGECCISDGVDVLSHGRSKPPLAEGVGRCITPLVVDEAGSPTAPLVDAEALALICLVGLPAAESSGSSSSPLSEAISLTSGFARRRCFCRRDILLPLLLRSISNASHIHPGTAFLKDTEAMQYSLNPFALSNQIRQMGDPRTRDYPVVTDPLFVFTLLLSYLYFVKIAGPRWMKNREPFQIINIVRVYNLISIALGIRFLYLVLKFTYLPGGHYNLWCQGITGYMTDEMREYYRTGWIYIAAHYSDLLDTVFFVLRKKYTHVSLLHVLHHTIVVANTWFFALFAPEGQPTMSMCLNVFVHVIMYSYYFLTTFGPSVRKYLWWKKYLTTLQIVQFVLIMIHLSIPLFVDCGFPKHLIMLGNVQTFLILCLFVNFYVKTYVAKPAHAVPQGSEGAESKVVDSVINGKNKLT</sequence>
<protein>
    <submittedName>
        <fullName evidence="1">Uncharacterized protein</fullName>
    </submittedName>
</protein>
<dbReference type="Proteomes" id="UP000821865">
    <property type="component" value="Chromosome 8"/>
</dbReference>
<dbReference type="EMBL" id="CM023477">
    <property type="protein sequence ID" value="KAH7937717.1"/>
    <property type="molecule type" value="Genomic_DNA"/>
</dbReference>
<accession>A0ACB8CA08</accession>
<evidence type="ECO:0000313" key="2">
    <source>
        <dbReference type="Proteomes" id="UP000821865"/>
    </source>
</evidence>
<evidence type="ECO:0000313" key="1">
    <source>
        <dbReference type="EMBL" id="KAH7937717.1"/>
    </source>
</evidence>